<gene>
    <name evidence="1" type="ORF">LCGC14_2015930</name>
</gene>
<protein>
    <submittedName>
        <fullName evidence="1">Uncharacterized protein</fullName>
    </submittedName>
</protein>
<name>A0A0F9EZ05_9ZZZZ</name>
<reference evidence="1" key="1">
    <citation type="journal article" date="2015" name="Nature">
        <title>Complex archaea that bridge the gap between prokaryotes and eukaryotes.</title>
        <authorList>
            <person name="Spang A."/>
            <person name="Saw J.H."/>
            <person name="Jorgensen S.L."/>
            <person name="Zaremba-Niedzwiedzka K."/>
            <person name="Martijn J."/>
            <person name="Lind A.E."/>
            <person name="van Eijk R."/>
            <person name="Schleper C."/>
            <person name="Guy L."/>
            <person name="Ettema T.J."/>
        </authorList>
    </citation>
    <scope>NUCLEOTIDE SEQUENCE</scope>
</reference>
<evidence type="ECO:0000313" key="1">
    <source>
        <dbReference type="EMBL" id="KKL79328.1"/>
    </source>
</evidence>
<dbReference type="AlphaFoldDB" id="A0A0F9EZ05"/>
<organism evidence="1">
    <name type="scientific">marine sediment metagenome</name>
    <dbReference type="NCBI Taxonomy" id="412755"/>
    <lineage>
        <taxon>unclassified sequences</taxon>
        <taxon>metagenomes</taxon>
        <taxon>ecological metagenomes</taxon>
    </lineage>
</organism>
<proteinExistence type="predicted"/>
<sequence length="139" mass="15897">MASRKRFRTETVEASIEDALDGAADIRTLYEEMEEWQSSFEGANMEHMLKYDEVTAAVEALEECGEVERIADEIKESEAVLEEKITYVRISPYGKKPEPRWMTCANACNMLQAVAEHINNEELTEALSEMETVDFPSMY</sequence>
<accession>A0A0F9EZ05</accession>
<dbReference type="EMBL" id="LAZR01023203">
    <property type="protein sequence ID" value="KKL79328.1"/>
    <property type="molecule type" value="Genomic_DNA"/>
</dbReference>
<comment type="caution">
    <text evidence="1">The sequence shown here is derived from an EMBL/GenBank/DDBJ whole genome shotgun (WGS) entry which is preliminary data.</text>
</comment>